<dbReference type="SUPFAM" id="SSF54285">
    <property type="entry name" value="MoaD/ThiS"/>
    <property type="match status" value="1"/>
</dbReference>
<proteinExistence type="predicted"/>
<dbReference type="InterPro" id="IPR016155">
    <property type="entry name" value="Mopterin_synth/thiamin_S_b"/>
</dbReference>
<sequence length="65" mass="6998">MNIYLNGNLLTTSAQTLSDLLKEQNIDCTVVATAINGDFVPRHVYETTAVTEGSKIEILSPMQGG</sequence>
<dbReference type="EMBL" id="JASBAN010000001">
    <property type="protein sequence ID" value="MDI2112864.1"/>
    <property type="molecule type" value="Genomic_DNA"/>
</dbReference>
<dbReference type="PANTHER" id="PTHR34472">
    <property type="entry name" value="SULFUR CARRIER PROTEIN THIS"/>
    <property type="match status" value="1"/>
</dbReference>
<name>A0ABT6Q7L3_9PROT</name>
<dbReference type="Pfam" id="PF02597">
    <property type="entry name" value="ThiS"/>
    <property type="match status" value="1"/>
</dbReference>
<evidence type="ECO:0000313" key="1">
    <source>
        <dbReference type="EMBL" id="MDI2112864.1"/>
    </source>
</evidence>
<reference evidence="1" key="1">
    <citation type="submission" date="2023-05" db="EMBL/GenBank/DDBJ databases">
        <title>Whole genome sequence of Commensalibacter sp.</title>
        <authorList>
            <person name="Charoenyingcharoen P."/>
            <person name="Yukphan P."/>
        </authorList>
    </citation>
    <scope>NUCLEOTIDE SEQUENCE</scope>
    <source>
        <strain evidence="1">TBRC 10068</strain>
    </source>
</reference>
<dbReference type="CDD" id="cd00565">
    <property type="entry name" value="Ubl_ThiS"/>
    <property type="match status" value="1"/>
</dbReference>
<dbReference type="RefSeq" id="WP_281462490.1">
    <property type="nucleotide sequence ID" value="NZ_JASBAN010000001.1"/>
</dbReference>
<keyword evidence="2" id="KW-1185">Reference proteome</keyword>
<dbReference type="InterPro" id="IPR003749">
    <property type="entry name" value="ThiS/MoaD-like"/>
</dbReference>
<gene>
    <name evidence="1" type="primary">thiS</name>
    <name evidence="1" type="ORF">QJV33_06130</name>
</gene>
<dbReference type="Gene3D" id="3.10.20.30">
    <property type="match status" value="1"/>
</dbReference>
<protein>
    <submittedName>
        <fullName evidence="1">Sulfur carrier protein ThiS</fullName>
    </submittedName>
</protein>
<dbReference type="Proteomes" id="UP001431775">
    <property type="component" value="Unassembled WGS sequence"/>
</dbReference>
<accession>A0ABT6Q7L3</accession>
<dbReference type="PANTHER" id="PTHR34472:SF1">
    <property type="entry name" value="SULFUR CARRIER PROTEIN THIS"/>
    <property type="match status" value="1"/>
</dbReference>
<organism evidence="1 2">
    <name type="scientific">Commensalibacter nepenthis</name>
    <dbReference type="NCBI Taxonomy" id="3043872"/>
    <lineage>
        <taxon>Bacteria</taxon>
        <taxon>Pseudomonadati</taxon>
        <taxon>Pseudomonadota</taxon>
        <taxon>Alphaproteobacteria</taxon>
        <taxon>Acetobacterales</taxon>
        <taxon>Acetobacteraceae</taxon>
    </lineage>
</organism>
<dbReference type="InterPro" id="IPR012675">
    <property type="entry name" value="Beta-grasp_dom_sf"/>
</dbReference>
<evidence type="ECO:0000313" key="2">
    <source>
        <dbReference type="Proteomes" id="UP001431775"/>
    </source>
</evidence>
<dbReference type="NCBIfam" id="TIGR01683">
    <property type="entry name" value="thiS"/>
    <property type="match status" value="1"/>
</dbReference>
<comment type="caution">
    <text evidence="1">The sequence shown here is derived from an EMBL/GenBank/DDBJ whole genome shotgun (WGS) entry which is preliminary data.</text>
</comment>
<dbReference type="InterPro" id="IPR010035">
    <property type="entry name" value="Thi_S"/>
</dbReference>